<keyword evidence="7" id="KW-1133">Transmembrane helix</keyword>
<evidence type="ECO:0000256" key="2">
    <source>
        <dbReference type="ARBA" id="ARBA00004167"/>
    </source>
</evidence>
<keyword evidence="11" id="KW-0472">Membrane</keyword>
<comment type="subcellular location">
    <subcellularLocation>
        <location evidence="2">Membrane</location>
        <topology evidence="2">Single-pass membrane protein</topology>
    </subcellularLocation>
</comment>
<name>A0ABD1WWV6_9LAMI</name>
<evidence type="ECO:0000256" key="12">
    <source>
        <dbReference type="SAM" id="SignalP"/>
    </source>
</evidence>
<keyword evidence="5" id="KW-0812">Transmembrane</keyword>
<feature type="signal peptide" evidence="12">
    <location>
        <begin position="1"/>
        <end position="17"/>
    </location>
</feature>
<evidence type="ECO:0000256" key="11">
    <source>
        <dbReference type="ARBA" id="ARBA00023136"/>
    </source>
</evidence>
<dbReference type="GO" id="GO:0004497">
    <property type="term" value="F:monooxygenase activity"/>
    <property type="evidence" value="ECO:0007669"/>
    <property type="project" value="UniProtKB-KW"/>
</dbReference>
<feature type="chain" id="PRO_5044775550" evidence="12">
    <location>
        <begin position="18"/>
        <end position="221"/>
    </location>
</feature>
<protein>
    <submittedName>
        <fullName evidence="13">Cytochrome</fullName>
    </submittedName>
</protein>
<comment type="similarity">
    <text evidence="3">Belongs to the cytochrome P450 family.</text>
</comment>
<proteinExistence type="inferred from homology"/>
<keyword evidence="9" id="KW-0408">Iron</keyword>
<sequence>MILYLLFLTLPVLLVFLFSKQKRLKKKTLIPPGPPGLPFIGNLLQFDTATPHLYLWKLAKTYGPFMSMKLGSVPVLVVSSAKMVKEVLKTHDLTFSSRPKFLSLQKLSYNGLDAAFAPYGESWREIRKICVLHLLSNKQVQSFTPIREEEVFRMITRISDLASSDHDHLTNLSEIMLSFSSSLICRIAFGKKFDDQEGSEVNKFDELMYEASGNAGWLFCF</sequence>
<evidence type="ECO:0000313" key="14">
    <source>
        <dbReference type="Proteomes" id="UP001604277"/>
    </source>
</evidence>
<dbReference type="InterPro" id="IPR001128">
    <property type="entry name" value="Cyt_P450"/>
</dbReference>
<dbReference type="PANTHER" id="PTHR47955">
    <property type="entry name" value="CYTOCHROME P450 FAMILY 71 PROTEIN"/>
    <property type="match status" value="1"/>
</dbReference>
<dbReference type="GO" id="GO:0016020">
    <property type="term" value="C:membrane"/>
    <property type="evidence" value="ECO:0007669"/>
    <property type="project" value="UniProtKB-SubCell"/>
</dbReference>
<dbReference type="InterPro" id="IPR036396">
    <property type="entry name" value="Cyt_P450_sf"/>
</dbReference>
<reference evidence="14" key="1">
    <citation type="submission" date="2024-07" db="EMBL/GenBank/DDBJ databases">
        <title>Two chromosome-level genome assemblies of Korean endemic species Abeliophyllum distichum and Forsythia ovata (Oleaceae).</title>
        <authorList>
            <person name="Jang H."/>
        </authorList>
    </citation>
    <scope>NUCLEOTIDE SEQUENCE [LARGE SCALE GENOMIC DNA]</scope>
</reference>
<accession>A0ABD1WWV6</accession>
<keyword evidence="4" id="KW-0349">Heme</keyword>
<dbReference type="Gene3D" id="1.10.630.10">
    <property type="entry name" value="Cytochrome P450"/>
    <property type="match status" value="1"/>
</dbReference>
<evidence type="ECO:0000313" key="13">
    <source>
        <dbReference type="EMBL" id="KAL2554139.1"/>
    </source>
</evidence>
<keyword evidence="6" id="KW-0479">Metal-binding</keyword>
<evidence type="ECO:0000256" key="5">
    <source>
        <dbReference type="ARBA" id="ARBA00022692"/>
    </source>
</evidence>
<evidence type="ECO:0000256" key="8">
    <source>
        <dbReference type="ARBA" id="ARBA00023002"/>
    </source>
</evidence>
<dbReference type="InterPro" id="IPR002401">
    <property type="entry name" value="Cyt_P450_E_grp-I"/>
</dbReference>
<comment type="cofactor">
    <cofactor evidence="1">
        <name>heme</name>
        <dbReference type="ChEBI" id="CHEBI:30413"/>
    </cofactor>
</comment>
<comment type="caution">
    <text evidence="13">The sequence shown here is derived from an EMBL/GenBank/DDBJ whole genome shotgun (WGS) entry which is preliminary data.</text>
</comment>
<keyword evidence="8" id="KW-0560">Oxidoreductase</keyword>
<evidence type="ECO:0000256" key="6">
    <source>
        <dbReference type="ARBA" id="ARBA00022723"/>
    </source>
</evidence>
<dbReference type="AlphaFoldDB" id="A0ABD1WWV6"/>
<dbReference type="GO" id="GO:0046872">
    <property type="term" value="F:metal ion binding"/>
    <property type="evidence" value="ECO:0007669"/>
    <property type="project" value="UniProtKB-KW"/>
</dbReference>
<dbReference type="Pfam" id="PF00067">
    <property type="entry name" value="p450"/>
    <property type="match status" value="1"/>
</dbReference>
<dbReference type="Proteomes" id="UP001604277">
    <property type="component" value="Unassembled WGS sequence"/>
</dbReference>
<organism evidence="13 14">
    <name type="scientific">Forsythia ovata</name>
    <dbReference type="NCBI Taxonomy" id="205694"/>
    <lineage>
        <taxon>Eukaryota</taxon>
        <taxon>Viridiplantae</taxon>
        <taxon>Streptophyta</taxon>
        <taxon>Embryophyta</taxon>
        <taxon>Tracheophyta</taxon>
        <taxon>Spermatophyta</taxon>
        <taxon>Magnoliopsida</taxon>
        <taxon>eudicotyledons</taxon>
        <taxon>Gunneridae</taxon>
        <taxon>Pentapetalae</taxon>
        <taxon>asterids</taxon>
        <taxon>lamiids</taxon>
        <taxon>Lamiales</taxon>
        <taxon>Oleaceae</taxon>
        <taxon>Forsythieae</taxon>
        <taxon>Forsythia</taxon>
    </lineage>
</organism>
<keyword evidence="14" id="KW-1185">Reference proteome</keyword>
<evidence type="ECO:0000256" key="9">
    <source>
        <dbReference type="ARBA" id="ARBA00023004"/>
    </source>
</evidence>
<dbReference type="PANTHER" id="PTHR47955:SF22">
    <property type="entry name" value="CYTOCHROME P450 83B1-LIKE"/>
    <property type="match status" value="1"/>
</dbReference>
<dbReference type="SUPFAM" id="SSF48264">
    <property type="entry name" value="Cytochrome P450"/>
    <property type="match status" value="1"/>
</dbReference>
<evidence type="ECO:0000256" key="4">
    <source>
        <dbReference type="ARBA" id="ARBA00022617"/>
    </source>
</evidence>
<evidence type="ECO:0000256" key="3">
    <source>
        <dbReference type="ARBA" id="ARBA00010617"/>
    </source>
</evidence>
<dbReference type="EMBL" id="JBFOLJ010000002">
    <property type="protein sequence ID" value="KAL2554139.1"/>
    <property type="molecule type" value="Genomic_DNA"/>
</dbReference>
<evidence type="ECO:0000256" key="7">
    <source>
        <dbReference type="ARBA" id="ARBA00022989"/>
    </source>
</evidence>
<dbReference type="PRINTS" id="PR00463">
    <property type="entry name" value="EP450I"/>
</dbReference>
<keyword evidence="10" id="KW-0503">Monooxygenase</keyword>
<keyword evidence="12" id="KW-0732">Signal</keyword>
<evidence type="ECO:0000256" key="1">
    <source>
        <dbReference type="ARBA" id="ARBA00001971"/>
    </source>
</evidence>
<evidence type="ECO:0000256" key="10">
    <source>
        <dbReference type="ARBA" id="ARBA00023033"/>
    </source>
</evidence>
<gene>
    <name evidence="13" type="ORF">Fot_07758</name>
</gene>